<dbReference type="Gene3D" id="3.10.20.30">
    <property type="match status" value="1"/>
</dbReference>
<evidence type="ECO:0000256" key="5">
    <source>
        <dbReference type="ARBA" id="ARBA00023002"/>
    </source>
</evidence>
<dbReference type="InterPro" id="IPR017927">
    <property type="entry name" value="FAD-bd_FR_type"/>
</dbReference>
<keyword evidence="6" id="KW-0408">Iron</keyword>
<dbReference type="AlphaFoldDB" id="A0A4U0RQT4"/>
<dbReference type="SUPFAM" id="SSF52343">
    <property type="entry name" value="Ferredoxin reductase-like, C-terminal NADP-linked domain"/>
    <property type="match status" value="1"/>
</dbReference>
<dbReference type="InterPro" id="IPR036010">
    <property type="entry name" value="2Fe-2S_ferredoxin-like_sf"/>
</dbReference>
<evidence type="ECO:0000259" key="9">
    <source>
        <dbReference type="PROSITE" id="PS51384"/>
    </source>
</evidence>
<accession>A0A4U0RQT4</accession>
<dbReference type="Gene3D" id="2.40.30.10">
    <property type="entry name" value="Translation factors"/>
    <property type="match status" value="1"/>
</dbReference>
<evidence type="ECO:0000256" key="1">
    <source>
        <dbReference type="ARBA" id="ARBA00001974"/>
    </source>
</evidence>
<dbReference type="PANTHER" id="PTHR47354:SF1">
    <property type="entry name" value="CARNITINE MONOOXYGENASE REDUCTASE SUBUNIT"/>
    <property type="match status" value="1"/>
</dbReference>
<keyword evidence="3" id="KW-0001">2Fe-2S</keyword>
<dbReference type="PRINTS" id="PR00409">
    <property type="entry name" value="PHDIOXRDTASE"/>
</dbReference>
<dbReference type="InterPro" id="IPR017938">
    <property type="entry name" value="Riboflavin_synthase-like_b-brl"/>
</dbReference>
<evidence type="ECO:0000313" key="10">
    <source>
        <dbReference type="EMBL" id="TJZ98351.1"/>
    </source>
</evidence>
<dbReference type="InterPro" id="IPR039261">
    <property type="entry name" value="FNR_nucleotide-bd"/>
</dbReference>
<dbReference type="PROSITE" id="PS51384">
    <property type="entry name" value="FAD_FR"/>
    <property type="match status" value="1"/>
</dbReference>
<sequence length="331" mass="34502">MSVAAVAAAPAGGGAAEWTGELIVAGRAEVAADVVTLTLRHPAGDELPAWEPGAHIDLLLGKGLTRQYSLCGDRGDRSAWHIAVLREPAGRGGSAYVHDQLAEGAAVGVRGPRNHFALRPAARYLFVAGGIGITPILPMTAAAEAAGADWTLLYGGRTRTSMAFLDRLAPYGGKVRPAPQDETGLLDLASYLAAPGPDTLVYCCGPEPLLAAVEEQCRGRGWPSGALVVERFKPRAADPAAASGSFELVLSRSGLTLTVQPELSVLQTVEAAGVQVLSSCQEGTCGTCETDVLEGEPDHRDSLLSEEERAAGETMMICVSRCRGPRLVLDL</sequence>
<dbReference type="GO" id="GO:0046872">
    <property type="term" value="F:metal ion binding"/>
    <property type="evidence" value="ECO:0007669"/>
    <property type="project" value="UniProtKB-KW"/>
</dbReference>
<name>A0A4U0RQT4_9ACTN</name>
<dbReference type="Proteomes" id="UP000305778">
    <property type="component" value="Unassembled WGS sequence"/>
</dbReference>
<evidence type="ECO:0000256" key="3">
    <source>
        <dbReference type="ARBA" id="ARBA00022714"/>
    </source>
</evidence>
<dbReference type="OrthoDB" id="502624at2"/>
<dbReference type="PANTHER" id="PTHR47354">
    <property type="entry name" value="NADH OXIDOREDUCTASE HCR"/>
    <property type="match status" value="1"/>
</dbReference>
<evidence type="ECO:0000259" key="8">
    <source>
        <dbReference type="PROSITE" id="PS51085"/>
    </source>
</evidence>
<dbReference type="CDD" id="cd06185">
    <property type="entry name" value="PDR_like"/>
    <property type="match status" value="1"/>
</dbReference>
<dbReference type="RefSeq" id="WP_136730381.1">
    <property type="nucleotide sequence ID" value="NZ_SUMC01000130.1"/>
</dbReference>
<keyword evidence="2" id="KW-0285">Flavoprotein</keyword>
<dbReference type="SUPFAM" id="SSF54292">
    <property type="entry name" value="2Fe-2S ferredoxin-like"/>
    <property type="match status" value="1"/>
</dbReference>
<dbReference type="InterPro" id="IPR012675">
    <property type="entry name" value="Beta-grasp_dom_sf"/>
</dbReference>
<protein>
    <submittedName>
        <fullName evidence="10">Oxidoreductase</fullName>
    </submittedName>
</protein>
<dbReference type="CDD" id="cd00207">
    <property type="entry name" value="fer2"/>
    <property type="match status" value="1"/>
</dbReference>
<reference evidence="10 11" key="1">
    <citation type="submission" date="2019-04" db="EMBL/GenBank/DDBJ databases">
        <title>Streptomyces oryziradicis sp. nov., a novel actinomycete isolated from rhizosphere soil of rice (Oryza sativa L.).</title>
        <authorList>
            <person name="Li C."/>
        </authorList>
    </citation>
    <scope>NUCLEOTIDE SEQUENCE [LARGE SCALE GENOMIC DNA]</scope>
    <source>
        <strain evidence="10 11">NEAU-C40</strain>
    </source>
</reference>
<evidence type="ECO:0000256" key="2">
    <source>
        <dbReference type="ARBA" id="ARBA00022630"/>
    </source>
</evidence>
<proteinExistence type="predicted"/>
<dbReference type="SUPFAM" id="SSF63380">
    <property type="entry name" value="Riboflavin synthase domain-like"/>
    <property type="match status" value="1"/>
</dbReference>
<keyword evidence="4" id="KW-0479">Metal-binding</keyword>
<evidence type="ECO:0000256" key="7">
    <source>
        <dbReference type="ARBA" id="ARBA00023014"/>
    </source>
</evidence>
<organism evidence="10 11">
    <name type="scientific">Actinacidiphila oryziradicis</name>
    <dbReference type="NCBI Taxonomy" id="2571141"/>
    <lineage>
        <taxon>Bacteria</taxon>
        <taxon>Bacillati</taxon>
        <taxon>Actinomycetota</taxon>
        <taxon>Actinomycetes</taxon>
        <taxon>Kitasatosporales</taxon>
        <taxon>Streptomycetaceae</taxon>
        <taxon>Actinacidiphila</taxon>
    </lineage>
</organism>
<evidence type="ECO:0000256" key="4">
    <source>
        <dbReference type="ARBA" id="ARBA00022723"/>
    </source>
</evidence>
<dbReference type="Gene3D" id="3.40.50.80">
    <property type="entry name" value="Nucleotide-binding domain of ferredoxin-NADP reductase (FNR) module"/>
    <property type="match status" value="1"/>
</dbReference>
<dbReference type="InterPro" id="IPR006058">
    <property type="entry name" value="2Fe2S_fd_BS"/>
</dbReference>
<dbReference type="EMBL" id="SUMC01000130">
    <property type="protein sequence ID" value="TJZ98351.1"/>
    <property type="molecule type" value="Genomic_DNA"/>
</dbReference>
<feature type="domain" description="FAD-binding FR-type" evidence="9">
    <location>
        <begin position="17"/>
        <end position="119"/>
    </location>
</feature>
<feature type="domain" description="2Fe-2S ferredoxin-type" evidence="8">
    <location>
        <begin position="246"/>
        <end position="331"/>
    </location>
</feature>
<keyword evidence="11" id="KW-1185">Reference proteome</keyword>
<keyword evidence="7" id="KW-0411">Iron-sulfur</keyword>
<dbReference type="InterPro" id="IPR001041">
    <property type="entry name" value="2Fe-2S_ferredoxin-type"/>
</dbReference>
<gene>
    <name evidence="10" type="ORF">FCI23_48380</name>
</gene>
<dbReference type="InterPro" id="IPR050415">
    <property type="entry name" value="MRET"/>
</dbReference>
<dbReference type="Pfam" id="PF00111">
    <property type="entry name" value="Fer2"/>
    <property type="match status" value="1"/>
</dbReference>
<evidence type="ECO:0000313" key="11">
    <source>
        <dbReference type="Proteomes" id="UP000305778"/>
    </source>
</evidence>
<dbReference type="GO" id="GO:0051537">
    <property type="term" value="F:2 iron, 2 sulfur cluster binding"/>
    <property type="evidence" value="ECO:0007669"/>
    <property type="project" value="UniProtKB-KW"/>
</dbReference>
<comment type="cofactor">
    <cofactor evidence="1">
        <name>FAD</name>
        <dbReference type="ChEBI" id="CHEBI:57692"/>
    </cofactor>
</comment>
<dbReference type="GO" id="GO:0016491">
    <property type="term" value="F:oxidoreductase activity"/>
    <property type="evidence" value="ECO:0007669"/>
    <property type="project" value="UniProtKB-KW"/>
</dbReference>
<keyword evidence="5" id="KW-0560">Oxidoreductase</keyword>
<dbReference type="PROSITE" id="PS51085">
    <property type="entry name" value="2FE2S_FER_2"/>
    <property type="match status" value="1"/>
</dbReference>
<evidence type="ECO:0000256" key="6">
    <source>
        <dbReference type="ARBA" id="ARBA00023004"/>
    </source>
</evidence>
<dbReference type="PROSITE" id="PS00197">
    <property type="entry name" value="2FE2S_FER_1"/>
    <property type="match status" value="1"/>
</dbReference>
<comment type="caution">
    <text evidence="10">The sequence shown here is derived from an EMBL/GenBank/DDBJ whole genome shotgun (WGS) entry which is preliminary data.</text>
</comment>